<dbReference type="EMBL" id="BMQB01000005">
    <property type="protein sequence ID" value="GGJ96276.1"/>
    <property type="molecule type" value="Genomic_DNA"/>
</dbReference>
<feature type="domain" description="DUF6879" evidence="1">
    <location>
        <begin position="7"/>
        <end position="125"/>
    </location>
</feature>
<evidence type="ECO:0000313" key="3">
    <source>
        <dbReference type="Proteomes" id="UP000649739"/>
    </source>
</evidence>
<dbReference type="Proteomes" id="UP000649739">
    <property type="component" value="Unassembled WGS sequence"/>
</dbReference>
<evidence type="ECO:0000313" key="2">
    <source>
        <dbReference type="EMBL" id="GGJ96276.1"/>
    </source>
</evidence>
<name>A0A8J3B8S8_9ACTN</name>
<dbReference type="InterPro" id="IPR049244">
    <property type="entry name" value="DUF6879"/>
</dbReference>
<proteinExistence type="predicted"/>
<dbReference type="AlphaFoldDB" id="A0A8J3B8S8"/>
<protein>
    <recommendedName>
        <fullName evidence="1">DUF6879 domain-containing protein</fullName>
    </recommendedName>
</protein>
<dbReference type="Pfam" id="PF21806">
    <property type="entry name" value="DUF6879"/>
    <property type="match status" value="1"/>
</dbReference>
<keyword evidence="3" id="KW-1185">Reference proteome</keyword>
<evidence type="ECO:0000259" key="1">
    <source>
        <dbReference type="Pfam" id="PF21806"/>
    </source>
</evidence>
<reference evidence="2" key="1">
    <citation type="journal article" date="2014" name="Int. J. Syst. Evol. Microbiol.">
        <title>Complete genome sequence of Corynebacterium casei LMG S-19264T (=DSM 44701T), isolated from a smear-ripened cheese.</title>
        <authorList>
            <consortium name="US DOE Joint Genome Institute (JGI-PGF)"/>
            <person name="Walter F."/>
            <person name="Albersmeier A."/>
            <person name="Kalinowski J."/>
            <person name="Ruckert C."/>
        </authorList>
    </citation>
    <scope>NUCLEOTIDE SEQUENCE</scope>
    <source>
        <strain evidence="2">JCM 3090</strain>
    </source>
</reference>
<comment type="caution">
    <text evidence="2">The sequence shown here is derived from an EMBL/GenBank/DDBJ whole genome shotgun (WGS) entry which is preliminary data.</text>
</comment>
<sequence>MRPIDADEFRARYRGIARSWDHLELRDMYGTEREIAPFAQWAAGEPVDPAGLDWWCGIVRELAGAGRALRRVKVVSEPVSRYHRWVHSTQQHIVAAGEPTRWCPRRLLSGLPLPGNDFYLLDDATRDVPALQRRRGGNRLCRVGGPRGGRPLPYRVRRLLAPRDPA</sequence>
<gene>
    <name evidence="2" type="ORF">GCM10010123_27810</name>
</gene>
<organism evidence="2 3">
    <name type="scientific">Pilimelia anulata</name>
    <dbReference type="NCBI Taxonomy" id="53371"/>
    <lineage>
        <taxon>Bacteria</taxon>
        <taxon>Bacillati</taxon>
        <taxon>Actinomycetota</taxon>
        <taxon>Actinomycetes</taxon>
        <taxon>Micromonosporales</taxon>
        <taxon>Micromonosporaceae</taxon>
        <taxon>Pilimelia</taxon>
    </lineage>
</organism>
<accession>A0A8J3B8S8</accession>
<reference evidence="2" key="2">
    <citation type="submission" date="2020-09" db="EMBL/GenBank/DDBJ databases">
        <authorList>
            <person name="Sun Q."/>
            <person name="Ohkuma M."/>
        </authorList>
    </citation>
    <scope>NUCLEOTIDE SEQUENCE</scope>
    <source>
        <strain evidence="2">JCM 3090</strain>
    </source>
</reference>